<dbReference type="Proteomes" id="UP001589703">
    <property type="component" value="Unassembled WGS sequence"/>
</dbReference>
<keyword evidence="2" id="KW-1185">Reference proteome</keyword>
<organism evidence="1 2">
    <name type="scientific">Streptomyces thermocoprophilus</name>
    <dbReference type="NCBI Taxonomy" id="78356"/>
    <lineage>
        <taxon>Bacteria</taxon>
        <taxon>Bacillati</taxon>
        <taxon>Actinomycetota</taxon>
        <taxon>Actinomycetes</taxon>
        <taxon>Kitasatosporales</taxon>
        <taxon>Streptomycetaceae</taxon>
        <taxon>Streptomyces</taxon>
    </lineage>
</organism>
<comment type="caution">
    <text evidence="1">The sequence shown here is derived from an EMBL/GenBank/DDBJ whole genome shotgun (WGS) entry which is preliminary data.</text>
</comment>
<protein>
    <submittedName>
        <fullName evidence="1">Uncharacterized protein</fullName>
    </submittedName>
</protein>
<proteinExistence type="predicted"/>
<evidence type="ECO:0000313" key="2">
    <source>
        <dbReference type="Proteomes" id="UP001589703"/>
    </source>
</evidence>
<reference evidence="1 2" key="1">
    <citation type="submission" date="2024-09" db="EMBL/GenBank/DDBJ databases">
        <authorList>
            <person name="Sun Q."/>
            <person name="Mori K."/>
        </authorList>
    </citation>
    <scope>NUCLEOTIDE SEQUENCE [LARGE SCALE GENOMIC DNA]</scope>
    <source>
        <strain evidence="1 2">JCM 10918</strain>
    </source>
</reference>
<evidence type="ECO:0000313" key="1">
    <source>
        <dbReference type="EMBL" id="MFB9735913.1"/>
    </source>
</evidence>
<dbReference type="RefSeq" id="WP_247472130.1">
    <property type="nucleotide sequence ID" value="NZ_JBHMAR010000011.1"/>
</dbReference>
<name>A0ABV5VE60_9ACTN</name>
<sequence length="87" mass="9125">MLSHPDLTGTASVAWLDAVAGAFRQGAPEPVPAWASDTMRTLRMLYVLADRGVRARNTDEPARSLTHRAAVPEALAATPAIGAPYAG</sequence>
<accession>A0ABV5VE60</accession>
<gene>
    <name evidence="1" type="ORF">ACFFRO_12325</name>
</gene>
<dbReference type="EMBL" id="JBHMAR010000011">
    <property type="protein sequence ID" value="MFB9735913.1"/>
    <property type="molecule type" value="Genomic_DNA"/>
</dbReference>